<keyword evidence="3" id="KW-1185">Reference proteome</keyword>
<feature type="transmembrane region" description="Helical" evidence="1">
    <location>
        <begin position="196"/>
        <end position="214"/>
    </location>
</feature>
<keyword evidence="1" id="KW-1133">Transmembrane helix</keyword>
<reference evidence="2" key="1">
    <citation type="submission" date="2023-06" db="EMBL/GenBank/DDBJ databases">
        <title>Genome sequence of Nocardioides sp. SOB44.</title>
        <authorList>
            <person name="Zhang G."/>
        </authorList>
    </citation>
    <scope>NUCLEOTIDE SEQUENCE</scope>
    <source>
        <strain evidence="2">SOB44</strain>
    </source>
</reference>
<sequence length="220" mass="22762">MPSPRRLTARPAGPFAVVGSLVLAVLLGSGLLLGAGALLAPAGATGEKCDSDSSVSSQARQAQAVFSGSVVSSSAEQRAGGQRGVELTHQVAVDLVYKGASRIDDIEVEVVTTRSSGGCDLGRLQDDTYMFFVSADPDTEGRFIATGDSGTALRDASLVRDVEQIFPNPEPPVDAEPPMAEFDRLDLDEPTPLPRALAPGAALVLIGALGLVLARRLARP</sequence>
<evidence type="ECO:0000256" key="1">
    <source>
        <dbReference type="SAM" id="Phobius"/>
    </source>
</evidence>
<evidence type="ECO:0000313" key="2">
    <source>
        <dbReference type="EMBL" id="MDO3395434.1"/>
    </source>
</evidence>
<evidence type="ECO:0000313" key="3">
    <source>
        <dbReference type="Proteomes" id="UP001168363"/>
    </source>
</evidence>
<keyword evidence="1" id="KW-0812">Transmembrane</keyword>
<organism evidence="2 3">
    <name type="scientific">Nocardioides cremeus</name>
    <dbReference type="NCBI Taxonomy" id="3058044"/>
    <lineage>
        <taxon>Bacteria</taxon>
        <taxon>Bacillati</taxon>
        <taxon>Actinomycetota</taxon>
        <taxon>Actinomycetes</taxon>
        <taxon>Propionibacteriales</taxon>
        <taxon>Nocardioidaceae</taxon>
        <taxon>Nocardioides</taxon>
    </lineage>
</organism>
<keyword evidence="1" id="KW-0472">Membrane</keyword>
<proteinExistence type="predicted"/>
<gene>
    <name evidence="2" type="ORF">QWJ41_06895</name>
</gene>
<comment type="caution">
    <text evidence="2">The sequence shown here is derived from an EMBL/GenBank/DDBJ whole genome shotgun (WGS) entry which is preliminary data.</text>
</comment>
<protein>
    <submittedName>
        <fullName evidence="2">Uncharacterized protein</fullName>
    </submittedName>
</protein>
<dbReference type="Proteomes" id="UP001168363">
    <property type="component" value="Unassembled WGS sequence"/>
</dbReference>
<dbReference type="RefSeq" id="WP_302706752.1">
    <property type="nucleotide sequence ID" value="NZ_JAULSC010000004.1"/>
</dbReference>
<name>A0ABT8TN98_9ACTN</name>
<accession>A0ABT8TN98</accession>
<dbReference type="EMBL" id="JAULSC010000004">
    <property type="protein sequence ID" value="MDO3395434.1"/>
    <property type="molecule type" value="Genomic_DNA"/>
</dbReference>